<sequence>MSVAADWAWYPFGQSKTIFLIRHAQGHHNVAGEKDIAAYKSWDWADASLTPLGFSQTRSLRRHLAQLSPAPRLDLVVVSPLTRTLQTACAVFGTPADEKPPSAGDQQAAPVLMLPSDEAPGFTSSGAPPFVATELCREHYGLHPCDARQSLSHYAKTFPAVDFSQVESEEDVLWKPDIRESDDDLLERSHHFVKWLLQRPEERIAVVTHSGFLHALLSHAGHDCPPPVQDYLRTGFRNCELRVLTLANKRNGSVAPTSIGLNFPGGHPSGPSAGSDLLDDVEGTVKEQEASDDANKS</sequence>
<dbReference type="SMART" id="SM00855">
    <property type="entry name" value="PGAM"/>
    <property type="match status" value="1"/>
</dbReference>
<dbReference type="Proteomes" id="UP000054558">
    <property type="component" value="Unassembled WGS sequence"/>
</dbReference>
<feature type="compositionally biased region" description="Low complexity" evidence="2">
    <location>
        <begin position="264"/>
        <end position="275"/>
    </location>
</feature>
<dbReference type="GO" id="GO:0005737">
    <property type="term" value="C:cytoplasm"/>
    <property type="evidence" value="ECO:0000318"/>
    <property type="project" value="GO_Central"/>
</dbReference>
<dbReference type="Pfam" id="PF00300">
    <property type="entry name" value="His_Phos_1"/>
    <property type="match status" value="2"/>
</dbReference>
<protein>
    <submittedName>
        <fullName evidence="3">Phosphoglycerate mutase</fullName>
    </submittedName>
</protein>
<dbReference type="CDD" id="cd07067">
    <property type="entry name" value="HP_PGM_like"/>
    <property type="match status" value="1"/>
</dbReference>
<dbReference type="EMBL" id="DF237638">
    <property type="protein sequence ID" value="GAQ90820.1"/>
    <property type="molecule type" value="Genomic_DNA"/>
</dbReference>
<evidence type="ECO:0000313" key="4">
    <source>
        <dbReference type="Proteomes" id="UP000054558"/>
    </source>
</evidence>
<dbReference type="OrthoDB" id="496981at2759"/>
<dbReference type="PANTHER" id="PTHR48100">
    <property type="entry name" value="BROAD-SPECIFICITY PHOSPHATASE YOR283W-RELATED"/>
    <property type="match status" value="1"/>
</dbReference>
<gene>
    <name evidence="3" type="ORF">KFL_006890050</name>
</gene>
<dbReference type="Gene3D" id="3.40.50.1240">
    <property type="entry name" value="Phosphoglycerate mutase-like"/>
    <property type="match status" value="1"/>
</dbReference>
<dbReference type="GO" id="GO:0016791">
    <property type="term" value="F:phosphatase activity"/>
    <property type="evidence" value="ECO:0000318"/>
    <property type="project" value="GO_Central"/>
</dbReference>
<dbReference type="InterPro" id="IPR029033">
    <property type="entry name" value="His_PPase_superfam"/>
</dbReference>
<proteinExistence type="inferred from homology"/>
<comment type="similarity">
    <text evidence="1">Belongs to the phosphoglycerate mutase family.</text>
</comment>
<dbReference type="SUPFAM" id="SSF53254">
    <property type="entry name" value="Phosphoglycerate mutase-like"/>
    <property type="match status" value="1"/>
</dbReference>
<dbReference type="AlphaFoldDB" id="A0A1Y1IIX0"/>
<evidence type="ECO:0000313" key="3">
    <source>
        <dbReference type="EMBL" id="GAQ90820.1"/>
    </source>
</evidence>
<reference evidence="3 4" key="1">
    <citation type="journal article" date="2014" name="Nat. Commun.">
        <title>Klebsormidium flaccidum genome reveals primary factors for plant terrestrial adaptation.</title>
        <authorList>
            <person name="Hori K."/>
            <person name="Maruyama F."/>
            <person name="Fujisawa T."/>
            <person name="Togashi T."/>
            <person name="Yamamoto N."/>
            <person name="Seo M."/>
            <person name="Sato S."/>
            <person name="Yamada T."/>
            <person name="Mori H."/>
            <person name="Tajima N."/>
            <person name="Moriyama T."/>
            <person name="Ikeuchi M."/>
            <person name="Watanabe M."/>
            <person name="Wada H."/>
            <person name="Kobayashi K."/>
            <person name="Saito M."/>
            <person name="Masuda T."/>
            <person name="Sasaki-Sekimoto Y."/>
            <person name="Mashiguchi K."/>
            <person name="Awai K."/>
            <person name="Shimojima M."/>
            <person name="Masuda S."/>
            <person name="Iwai M."/>
            <person name="Nobusawa T."/>
            <person name="Narise T."/>
            <person name="Kondo S."/>
            <person name="Saito H."/>
            <person name="Sato R."/>
            <person name="Murakawa M."/>
            <person name="Ihara Y."/>
            <person name="Oshima-Yamada Y."/>
            <person name="Ohtaka K."/>
            <person name="Satoh M."/>
            <person name="Sonobe K."/>
            <person name="Ishii M."/>
            <person name="Ohtani R."/>
            <person name="Kanamori-Sato M."/>
            <person name="Honoki R."/>
            <person name="Miyazaki D."/>
            <person name="Mochizuki H."/>
            <person name="Umetsu J."/>
            <person name="Higashi K."/>
            <person name="Shibata D."/>
            <person name="Kamiya Y."/>
            <person name="Sato N."/>
            <person name="Nakamura Y."/>
            <person name="Tabata S."/>
            <person name="Ida S."/>
            <person name="Kurokawa K."/>
            <person name="Ohta H."/>
        </authorList>
    </citation>
    <scope>NUCLEOTIDE SEQUENCE [LARGE SCALE GENOMIC DNA]</scope>
    <source>
        <strain evidence="3 4">NIES-2285</strain>
    </source>
</reference>
<dbReference type="InterPro" id="IPR050275">
    <property type="entry name" value="PGM_Phosphatase"/>
</dbReference>
<feature type="compositionally biased region" description="Basic and acidic residues" evidence="2">
    <location>
        <begin position="283"/>
        <end position="297"/>
    </location>
</feature>
<evidence type="ECO:0000256" key="2">
    <source>
        <dbReference type="SAM" id="MobiDB-lite"/>
    </source>
</evidence>
<dbReference type="InterPro" id="IPR013078">
    <property type="entry name" value="His_Pase_superF_clade-1"/>
</dbReference>
<feature type="region of interest" description="Disordered" evidence="2">
    <location>
        <begin position="258"/>
        <end position="297"/>
    </location>
</feature>
<keyword evidence="4" id="KW-1185">Reference proteome</keyword>
<evidence type="ECO:0000256" key="1">
    <source>
        <dbReference type="ARBA" id="ARBA00038362"/>
    </source>
</evidence>
<name>A0A1Y1IIX0_KLENI</name>
<dbReference type="PANTHER" id="PTHR48100:SF1">
    <property type="entry name" value="HISTIDINE PHOSPHATASE FAMILY PROTEIN-RELATED"/>
    <property type="match status" value="1"/>
</dbReference>
<dbReference type="OMA" id="FEACREH"/>
<organism evidence="3 4">
    <name type="scientific">Klebsormidium nitens</name>
    <name type="common">Green alga</name>
    <name type="synonym">Ulothrix nitens</name>
    <dbReference type="NCBI Taxonomy" id="105231"/>
    <lineage>
        <taxon>Eukaryota</taxon>
        <taxon>Viridiplantae</taxon>
        <taxon>Streptophyta</taxon>
        <taxon>Klebsormidiophyceae</taxon>
        <taxon>Klebsormidiales</taxon>
        <taxon>Klebsormidiaceae</taxon>
        <taxon>Klebsormidium</taxon>
    </lineage>
</organism>
<accession>A0A1Y1IIX0</accession>